<evidence type="ECO:0000259" key="7">
    <source>
        <dbReference type="Pfam" id="PF02838"/>
    </source>
</evidence>
<keyword evidence="4" id="KW-0378">Hydrolase</keyword>
<organism evidence="8 9">
    <name type="scientific">Gleimia hominis</name>
    <dbReference type="NCBI Taxonomy" id="595468"/>
    <lineage>
        <taxon>Bacteria</taxon>
        <taxon>Bacillati</taxon>
        <taxon>Actinomycetota</taxon>
        <taxon>Actinomycetes</taxon>
        <taxon>Actinomycetales</taxon>
        <taxon>Actinomycetaceae</taxon>
        <taxon>Gleimia</taxon>
    </lineage>
</organism>
<dbReference type="EC" id="3.2.1.52" evidence="3"/>
<dbReference type="Proteomes" id="UP001247542">
    <property type="component" value="Unassembled WGS sequence"/>
</dbReference>
<name>A0ABU3I8R6_9ACTO</name>
<evidence type="ECO:0000259" key="6">
    <source>
        <dbReference type="Pfam" id="PF00728"/>
    </source>
</evidence>
<evidence type="ECO:0000256" key="4">
    <source>
        <dbReference type="ARBA" id="ARBA00022801"/>
    </source>
</evidence>
<dbReference type="SUPFAM" id="SSF51445">
    <property type="entry name" value="(Trans)glycosidases"/>
    <property type="match status" value="1"/>
</dbReference>
<evidence type="ECO:0000256" key="2">
    <source>
        <dbReference type="ARBA" id="ARBA00006285"/>
    </source>
</evidence>
<evidence type="ECO:0000313" key="8">
    <source>
        <dbReference type="EMBL" id="MDT3766608.1"/>
    </source>
</evidence>
<dbReference type="EMBL" id="JASXSX010000001">
    <property type="protein sequence ID" value="MDT3766608.1"/>
    <property type="molecule type" value="Genomic_DNA"/>
</dbReference>
<gene>
    <name evidence="8" type="ORF">QS713_00785</name>
</gene>
<comment type="similarity">
    <text evidence="2">Belongs to the glycosyl hydrolase 20 family.</text>
</comment>
<feature type="domain" description="Beta-hexosaminidase bacterial type N-terminal" evidence="7">
    <location>
        <begin position="3"/>
        <end position="124"/>
    </location>
</feature>
<protein>
    <recommendedName>
        <fullName evidence="3">beta-N-acetylhexosaminidase</fullName>
        <ecNumber evidence="3">3.2.1.52</ecNumber>
    </recommendedName>
</protein>
<dbReference type="Gene3D" id="3.20.20.80">
    <property type="entry name" value="Glycosidases"/>
    <property type="match status" value="1"/>
</dbReference>
<dbReference type="InterPro" id="IPR015883">
    <property type="entry name" value="Glyco_hydro_20_cat"/>
</dbReference>
<dbReference type="PANTHER" id="PTHR22600:SF57">
    <property type="entry name" value="BETA-N-ACETYLHEXOSAMINIDASE"/>
    <property type="match status" value="1"/>
</dbReference>
<sequence>MRSLVPHPASVKWREDSFLLTKASTIGPTDSEICDAVQHILAETTGFTLSKSNSADIEVTSETSLPPEGYRLNVEHGKVEIFAADLRGAIWAAQTLLQLADPEIFAAPFVRETWKLQGVEIADYPAFSWRGGLLDTARHFIPYSDLLVFLKWLSRHKINVFHWHLTDDQGWRFASDSYPRLAEIASWRPETVTDAWGGDQAPHGGLYTPSQIRAISRYANSLGIEVVPEINFPGHMTAALAAYPDLGASPKAADVSGSKGVHENVINFSRETLQFVHTIWNEILELTGAKYAHIGGDEVPTTQWENNAHVIDFARKHGYAPSKVQRWFTIYLTDWLKQRGVQPIGWDEVINGGRIEGLVCQAWQSSQRGWKSTSLNMPTIMTPRAFTYFDYYQSKSMKEPYSMGSYLPLEKAYSFDPLSTIAEDKKHLVWGSQFQVWTEYIPDYRGVEYAAWPRGCAFSEIVWSGEKKTSYAAFLSRLKKHLERLNASGVNYRPLEGPRPWQVGGGFRKRPNGELLEEEPCVSR</sequence>
<dbReference type="RefSeq" id="WP_313271645.1">
    <property type="nucleotide sequence ID" value="NZ_JASXSX010000001.1"/>
</dbReference>
<reference evidence="8 9" key="1">
    <citation type="submission" date="2023-06" db="EMBL/GenBank/DDBJ databases">
        <title>Draft genome sequence of Gleimia hominis type strain CCUG 57540T.</title>
        <authorList>
            <person name="Salva-Serra F."/>
            <person name="Cardew S."/>
            <person name="Jensie Markopoulos S."/>
            <person name="Ohlen M."/>
            <person name="Inganas E."/>
            <person name="Svensson-Stadler L."/>
            <person name="Moore E.R.B."/>
        </authorList>
    </citation>
    <scope>NUCLEOTIDE SEQUENCE [LARGE SCALE GENOMIC DNA]</scope>
    <source>
        <strain evidence="8 9">CCUG 57540</strain>
    </source>
</reference>
<accession>A0ABU3I8R6</accession>
<dbReference type="SUPFAM" id="SSF55545">
    <property type="entry name" value="beta-N-acetylhexosaminidase-like domain"/>
    <property type="match status" value="1"/>
</dbReference>
<dbReference type="PIRSF" id="PIRSF001093">
    <property type="entry name" value="B-hxosamndse_ab_euk"/>
    <property type="match status" value="1"/>
</dbReference>
<dbReference type="PRINTS" id="PR00738">
    <property type="entry name" value="GLHYDRLASE20"/>
</dbReference>
<comment type="caution">
    <text evidence="8">The sequence shown here is derived from an EMBL/GenBank/DDBJ whole genome shotgun (WGS) entry which is preliminary data.</text>
</comment>
<dbReference type="CDD" id="cd06563">
    <property type="entry name" value="GH20_chitobiase-like"/>
    <property type="match status" value="1"/>
</dbReference>
<evidence type="ECO:0000256" key="5">
    <source>
        <dbReference type="ARBA" id="ARBA00023295"/>
    </source>
</evidence>
<dbReference type="Pfam" id="PF00728">
    <property type="entry name" value="Glyco_hydro_20"/>
    <property type="match status" value="1"/>
</dbReference>
<evidence type="ECO:0000256" key="1">
    <source>
        <dbReference type="ARBA" id="ARBA00001231"/>
    </source>
</evidence>
<keyword evidence="9" id="KW-1185">Reference proteome</keyword>
<proteinExistence type="inferred from homology"/>
<dbReference type="Gene3D" id="3.30.379.10">
    <property type="entry name" value="Chitobiase/beta-hexosaminidase domain 2-like"/>
    <property type="match status" value="1"/>
</dbReference>
<dbReference type="InterPro" id="IPR017853">
    <property type="entry name" value="GH"/>
</dbReference>
<keyword evidence="5" id="KW-0326">Glycosidase</keyword>
<evidence type="ECO:0000256" key="3">
    <source>
        <dbReference type="ARBA" id="ARBA00012663"/>
    </source>
</evidence>
<dbReference type="Pfam" id="PF02838">
    <property type="entry name" value="Glyco_hydro_20b"/>
    <property type="match status" value="1"/>
</dbReference>
<dbReference type="InterPro" id="IPR015882">
    <property type="entry name" value="HEX_bac_N"/>
</dbReference>
<dbReference type="InterPro" id="IPR029018">
    <property type="entry name" value="Hex-like_dom2"/>
</dbReference>
<feature type="domain" description="Glycoside hydrolase family 20 catalytic" evidence="6">
    <location>
        <begin position="127"/>
        <end position="465"/>
    </location>
</feature>
<dbReference type="InterPro" id="IPR025705">
    <property type="entry name" value="Beta_hexosaminidase_sua/sub"/>
</dbReference>
<comment type="catalytic activity">
    <reaction evidence="1">
        <text>Hydrolysis of terminal non-reducing N-acetyl-D-hexosamine residues in N-acetyl-beta-D-hexosaminides.</text>
        <dbReference type="EC" id="3.2.1.52"/>
    </reaction>
</comment>
<evidence type="ECO:0000313" key="9">
    <source>
        <dbReference type="Proteomes" id="UP001247542"/>
    </source>
</evidence>
<dbReference type="PANTHER" id="PTHR22600">
    <property type="entry name" value="BETA-HEXOSAMINIDASE"/>
    <property type="match status" value="1"/>
</dbReference>